<evidence type="ECO:0000313" key="1">
    <source>
        <dbReference type="EMBL" id="CAB5194898.1"/>
    </source>
</evidence>
<name>A0A6J7WF29_9CAUD</name>
<dbReference type="InterPro" id="IPR036977">
    <property type="entry name" value="DNA_primase_Znf_CHC2"/>
</dbReference>
<dbReference type="EMBL" id="LR798223">
    <property type="protein sequence ID" value="CAB5194898.1"/>
    <property type="molecule type" value="Genomic_DNA"/>
</dbReference>
<organism evidence="1">
    <name type="scientific">uncultured Caudovirales phage</name>
    <dbReference type="NCBI Taxonomy" id="2100421"/>
    <lineage>
        <taxon>Viruses</taxon>
        <taxon>Duplodnaviria</taxon>
        <taxon>Heunggongvirae</taxon>
        <taxon>Uroviricota</taxon>
        <taxon>Caudoviricetes</taxon>
        <taxon>Peduoviridae</taxon>
        <taxon>Maltschvirus</taxon>
        <taxon>Maltschvirus maltsch</taxon>
    </lineage>
</organism>
<accession>A0A6J7WF29</accession>
<dbReference type="GO" id="GO:0003677">
    <property type="term" value="F:DNA binding"/>
    <property type="evidence" value="ECO:0007669"/>
    <property type="project" value="InterPro"/>
</dbReference>
<dbReference type="GO" id="GO:0006260">
    <property type="term" value="P:DNA replication"/>
    <property type="evidence" value="ECO:0007669"/>
    <property type="project" value="InterPro"/>
</dbReference>
<dbReference type="GO" id="GO:0008270">
    <property type="term" value="F:zinc ion binding"/>
    <property type="evidence" value="ECO:0007669"/>
    <property type="project" value="InterPro"/>
</dbReference>
<gene>
    <name evidence="1" type="ORF">UFOVP177_43</name>
</gene>
<dbReference type="SUPFAM" id="SSF57783">
    <property type="entry name" value="Zinc beta-ribbon"/>
    <property type="match status" value="1"/>
</dbReference>
<proteinExistence type="predicted"/>
<dbReference type="Gene3D" id="3.90.580.10">
    <property type="entry name" value="Zinc finger, CHC2-type domain"/>
    <property type="match status" value="1"/>
</dbReference>
<protein>
    <recommendedName>
        <fullName evidence="2">Zinc finger, CHC2-type</fullName>
    </recommendedName>
</protein>
<reference evidence="1" key="1">
    <citation type="submission" date="2020-05" db="EMBL/GenBank/DDBJ databases">
        <authorList>
            <person name="Chiriac C."/>
            <person name="Salcher M."/>
            <person name="Ghai R."/>
            <person name="Kavagutti S V."/>
        </authorList>
    </citation>
    <scope>NUCLEOTIDE SEQUENCE</scope>
</reference>
<sequence length="134" mass="15019">MIENILSRLEKVKGRNGAYTACCPAHTDKSPSLAIRELDDGRILMKCFANCSVQEIMGAIGMEIGDLFPDTNKDLPPVKRKYYATDLLRVIEFEAWVVSVAAYTMAQGLTLSEQDRERMKKAQARIMEAVKYVG</sequence>
<evidence type="ECO:0008006" key="2">
    <source>
        <dbReference type="Google" id="ProtNLM"/>
    </source>
</evidence>